<dbReference type="Proteomes" id="UP001148737">
    <property type="component" value="Unassembled WGS sequence"/>
</dbReference>
<accession>A0ACC1R9V9</accession>
<sequence>MAPLLLSVLPTRTDPLQPRQASSATATVTVTSEPDSSNSGGHSTLTGGAIAGIVIGSVVGVLVLLWVIRSCFNLGGPTPTPEVEPWNEQDQGAARVQAAKSTTHIKGIQWSAVLAGAALVSARLQI</sequence>
<organism evidence="1 2">
    <name type="scientific">Lecanicillium saksenae</name>
    <dbReference type="NCBI Taxonomy" id="468837"/>
    <lineage>
        <taxon>Eukaryota</taxon>
        <taxon>Fungi</taxon>
        <taxon>Dikarya</taxon>
        <taxon>Ascomycota</taxon>
        <taxon>Pezizomycotina</taxon>
        <taxon>Sordariomycetes</taxon>
        <taxon>Hypocreomycetidae</taxon>
        <taxon>Hypocreales</taxon>
        <taxon>Cordycipitaceae</taxon>
        <taxon>Lecanicillium</taxon>
    </lineage>
</organism>
<name>A0ACC1R9V9_9HYPO</name>
<dbReference type="EMBL" id="JANAKD010000006">
    <property type="protein sequence ID" value="KAJ3499574.1"/>
    <property type="molecule type" value="Genomic_DNA"/>
</dbReference>
<protein>
    <submittedName>
        <fullName evidence="1">Uncharacterized protein</fullName>
    </submittedName>
</protein>
<gene>
    <name evidence="1" type="ORF">NLG97_g210</name>
</gene>
<proteinExistence type="predicted"/>
<evidence type="ECO:0000313" key="1">
    <source>
        <dbReference type="EMBL" id="KAJ3499574.1"/>
    </source>
</evidence>
<reference evidence="1" key="1">
    <citation type="submission" date="2022-07" db="EMBL/GenBank/DDBJ databases">
        <title>Genome Sequence of Lecanicillium saksenae.</title>
        <authorList>
            <person name="Buettner E."/>
        </authorList>
    </citation>
    <scope>NUCLEOTIDE SEQUENCE</scope>
    <source>
        <strain evidence="1">VT-O1</strain>
    </source>
</reference>
<keyword evidence="2" id="KW-1185">Reference proteome</keyword>
<evidence type="ECO:0000313" key="2">
    <source>
        <dbReference type="Proteomes" id="UP001148737"/>
    </source>
</evidence>
<comment type="caution">
    <text evidence="1">The sequence shown here is derived from an EMBL/GenBank/DDBJ whole genome shotgun (WGS) entry which is preliminary data.</text>
</comment>